<comment type="caution">
    <text evidence="2">The sequence shown here is derived from an EMBL/GenBank/DDBJ whole genome shotgun (WGS) entry which is preliminary data.</text>
</comment>
<organism evidence="2 3">
    <name type="scientific">Sphingobium wenxiniae (strain DSM 21828 / CGMCC 1.7748 / JZ-1)</name>
    <dbReference type="NCBI Taxonomy" id="595605"/>
    <lineage>
        <taxon>Bacteria</taxon>
        <taxon>Pseudomonadati</taxon>
        <taxon>Pseudomonadota</taxon>
        <taxon>Alphaproteobacteria</taxon>
        <taxon>Sphingomonadales</taxon>
        <taxon>Sphingomonadaceae</taxon>
        <taxon>Sphingobium</taxon>
    </lineage>
</organism>
<keyword evidence="3" id="KW-1185">Reference proteome</keyword>
<dbReference type="CDD" id="cd20302">
    <property type="entry name" value="cupin_DAD"/>
    <property type="match status" value="1"/>
</dbReference>
<feature type="domain" description="ChrR-like cupin" evidence="1">
    <location>
        <begin position="30"/>
        <end position="124"/>
    </location>
</feature>
<proteinExistence type="predicted"/>
<sequence length="167" mass="18857">MNKVAKDFKPTGLAGLHLPKDVVIKIPEADSPQWVQRPAGHWYLPLMFDVAGGVTVNVLRYPTPGVVGRHVHDGPVYSYTIEGSWYYPEHSWTAEAGSFVWEPTGDIHTLTVKESMMALYVMHGGLISVDENDKPIAYDNCLSLLGYCDQWYRDHGMGEDYINQFIR</sequence>
<dbReference type="AlphaFoldDB" id="A0A562KM91"/>
<gene>
    <name evidence="2" type="ORF">IQ35_00489</name>
</gene>
<dbReference type="Pfam" id="PF12973">
    <property type="entry name" value="Cupin_7"/>
    <property type="match status" value="1"/>
</dbReference>
<dbReference type="RefSeq" id="WP_021246111.1">
    <property type="nucleotide sequence ID" value="NZ_JACIIY010000009.1"/>
</dbReference>
<dbReference type="Gene3D" id="2.60.120.10">
    <property type="entry name" value="Jelly Rolls"/>
    <property type="match status" value="1"/>
</dbReference>
<evidence type="ECO:0000313" key="2">
    <source>
        <dbReference type="EMBL" id="TWH96558.1"/>
    </source>
</evidence>
<dbReference type="Proteomes" id="UP000316624">
    <property type="component" value="Unassembled WGS sequence"/>
</dbReference>
<reference evidence="2 3" key="1">
    <citation type="journal article" date="2015" name="Stand. Genomic Sci.">
        <title>Genomic Encyclopedia of Bacterial and Archaeal Type Strains, Phase III: the genomes of soil and plant-associated and newly described type strains.</title>
        <authorList>
            <person name="Whitman W.B."/>
            <person name="Woyke T."/>
            <person name="Klenk H.P."/>
            <person name="Zhou Y."/>
            <person name="Lilburn T.G."/>
            <person name="Beck B.J."/>
            <person name="De Vos P."/>
            <person name="Vandamme P."/>
            <person name="Eisen J.A."/>
            <person name="Garrity G."/>
            <person name="Hugenholtz P."/>
            <person name="Kyrpides N.C."/>
        </authorList>
    </citation>
    <scope>NUCLEOTIDE SEQUENCE [LARGE SCALE GENOMIC DNA]</scope>
    <source>
        <strain evidence="2 3">CGMCC 1.7748</strain>
    </source>
</reference>
<accession>A0A562KM91</accession>
<dbReference type="InterPro" id="IPR025979">
    <property type="entry name" value="ChrR-like_cupin_dom"/>
</dbReference>
<protein>
    <submittedName>
        <fullName evidence="2">ChrR-like protein with cupin domain</fullName>
    </submittedName>
</protein>
<dbReference type="SUPFAM" id="SSF51182">
    <property type="entry name" value="RmlC-like cupins"/>
    <property type="match status" value="1"/>
</dbReference>
<dbReference type="InterPro" id="IPR011051">
    <property type="entry name" value="RmlC_Cupin_sf"/>
</dbReference>
<dbReference type="EMBL" id="VLKK01000002">
    <property type="protein sequence ID" value="TWH96558.1"/>
    <property type="molecule type" value="Genomic_DNA"/>
</dbReference>
<name>A0A562KM91_SPHWJ</name>
<evidence type="ECO:0000313" key="3">
    <source>
        <dbReference type="Proteomes" id="UP000316624"/>
    </source>
</evidence>
<evidence type="ECO:0000259" key="1">
    <source>
        <dbReference type="Pfam" id="PF12973"/>
    </source>
</evidence>
<dbReference type="InterPro" id="IPR014710">
    <property type="entry name" value="RmlC-like_jellyroll"/>
</dbReference>